<gene>
    <name evidence="2" type="ORF">ACFFRI_02145</name>
</gene>
<dbReference type="SUPFAM" id="SSF51197">
    <property type="entry name" value="Clavaminate synthase-like"/>
    <property type="match status" value="1"/>
</dbReference>
<organism evidence="2 3">
    <name type="scientific">Nocardioides plantarum</name>
    <dbReference type="NCBI Taxonomy" id="29299"/>
    <lineage>
        <taxon>Bacteria</taxon>
        <taxon>Bacillati</taxon>
        <taxon>Actinomycetota</taxon>
        <taxon>Actinomycetes</taxon>
        <taxon>Propionibacteriales</taxon>
        <taxon>Nocardioidaceae</taxon>
        <taxon>Nocardioides</taxon>
    </lineage>
</organism>
<dbReference type="EMBL" id="JBHMDG010000002">
    <property type="protein sequence ID" value="MFB9311831.1"/>
    <property type="molecule type" value="Genomic_DNA"/>
</dbReference>
<accession>A0ABV5K519</accession>
<keyword evidence="3" id="KW-1185">Reference proteome</keyword>
<dbReference type="Gene3D" id="2.60.120.650">
    <property type="entry name" value="Cupin"/>
    <property type="match status" value="1"/>
</dbReference>
<comment type="caution">
    <text evidence="2">The sequence shown here is derived from an EMBL/GenBank/DDBJ whole genome shotgun (WGS) entry which is preliminary data.</text>
</comment>
<dbReference type="Proteomes" id="UP001589750">
    <property type="component" value="Unassembled WGS sequence"/>
</dbReference>
<name>A0ABV5K519_9ACTN</name>
<evidence type="ECO:0000259" key="1">
    <source>
        <dbReference type="PROSITE" id="PS51184"/>
    </source>
</evidence>
<sequence length="284" mass="31614">MATTWPQMAPDFATRLGRREPQAFRHGLADHPLLSLEAIAELATRLPDDSVTAELAAKPLVHSQTDSTRRLDRKVVAEQIRDLESNDAWFNLLNIEQLPDYSELVDTVVREVALSGGIDPESITRRAGFLFASSPGAVTSAHFDIEQSLCMQLRGTRTLGLGRFDDDAHREVEVKRYWEGVYGRLDTMPEQTRAEELSSGVGVYIPPFTPHWITNHGAPSLSMTVAFFTRDNSDEAAVQVLNHHLRRLRLAPPPYGTRPRADRAKAAVMRGATAARARVRRTPA</sequence>
<reference evidence="2 3" key="1">
    <citation type="submission" date="2024-09" db="EMBL/GenBank/DDBJ databases">
        <authorList>
            <person name="Sun Q."/>
            <person name="Mori K."/>
        </authorList>
    </citation>
    <scope>NUCLEOTIDE SEQUENCE [LARGE SCALE GENOMIC DNA]</scope>
    <source>
        <strain evidence="2 3">JCM 9626</strain>
    </source>
</reference>
<dbReference type="InterPro" id="IPR003347">
    <property type="entry name" value="JmjC_dom"/>
</dbReference>
<evidence type="ECO:0000313" key="2">
    <source>
        <dbReference type="EMBL" id="MFB9311831.1"/>
    </source>
</evidence>
<dbReference type="PROSITE" id="PS51184">
    <property type="entry name" value="JMJC"/>
    <property type="match status" value="1"/>
</dbReference>
<protein>
    <submittedName>
        <fullName evidence="2">Cupin domain-containing protein</fullName>
    </submittedName>
</protein>
<dbReference type="RefSeq" id="WP_170215456.1">
    <property type="nucleotide sequence ID" value="NZ_JBHMDG010000002.1"/>
</dbReference>
<feature type="domain" description="JmjC" evidence="1">
    <location>
        <begin position="87"/>
        <end position="244"/>
    </location>
</feature>
<proteinExistence type="predicted"/>
<evidence type="ECO:0000313" key="3">
    <source>
        <dbReference type="Proteomes" id="UP001589750"/>
    </source>
</evidence>